<evidence type="ECO:0000313" key="2">
    <source>
        <dbReference type="EMBL" id="ATV27334.1"/>
    </source>
</evidence>
<dbReference type="EMBL" id="CP024724">
    <property type="protein sequence ID" value="ATV27334.1"/>
    <property type="molecule type" value="Genomic_DNA"/>
</dbReference>
<evidence type="ECO:0008006" key="4">
    <source>
        <dbReference type="Google" id="ProtNLM"/>
    </source>
</evidence>
<accession>A0A2D3L9T6</accession>
<feature type="region of interest" description="Disordered" evidence="1">
    <location>
        <begin position="251"/>
        <end position="303"/>
    </location>
</feature>
<feature type="compositionally biased region" description="Basic and acidic residues" evidence="1">
    <location>
        <begin position="251"/>
        <end position="298"/>
    </location>
</feature>
<evidence type="ECO:0000256" key="1">
    <source>
        <dbReference type="SAM" id="MobiDB-lite"/>
    </source>
</evidence>
<dbReference type="RefSeq" id="WP_100020047.1">
    <property type="nucleotide sequence ID" value="NZ_CP024724.1"/>
</dbReference>
<dbReference type="Proteomes" id="UP000229630">
    <property type="component" value="Chromosome 2"/>
</dbReference>
<name>A0A2D3L9T6_PREIN</name>
<dbReference type="AlphaFoldDB" id="A0A2D3L9T6"/>
<reference evidence="2 3" key="1">
    <citation type="submission" date="2017-11" db="EMBL/GenBank/DDBJ databases">
        <title>Genome sequencing of Prevotella intermedia KCOM 2837.</title>
        <authorList>
            <person name="Kook J.-K."/>
            <person name="Park S.-N."/>
            <person name="Lim Y.K."/>
        </authorList>
    </citation>
    <scope>NUCLEOTIDE SEQUENCE [LARGE SCALE GENOMIC DNA]</scope>
    <source>
        <strain evidence="2 3">KCOM 2837</strain>
    </source>
</reference>
<sequence>MINNYIFSWAESANGKMVHVDTVKRGLECNCFCPNCHEKLMARHGDIREHGFAHHSYNRGANLKICYMVTLYKLAEQIIQTNKKIHVPSYYKIFPEKDIEFIDVKIDSSYEREDKQPDVIATTRDGKQYLIEFIFSYKIQHKQAIDYENMTCLEIDLSNQNLETLEAFLLESNEDRKWINNQTYFERIESRYEQAQKNVKVIEETECITCKLRYRCCGVREKGDSQPLIIENSGKKYRICKPDKRTSELERIKQKKQEAKLEKSKKETRIQEKQRQTEIEEEKKLKYNKENQTQKEEYQPQLDEQTALDPPLEKSCFNCQTNLSWKNRGSKYANCGAWKRLQIPINTPPEYAQTCKSFKPLHRTNSKSKH</sequence>
<evidence type="ECO:0000313" key="3">
    <source>
        <dbReference type="Proteomes" id="UP000229630"/>
    </source>
</evidence>
<proteinExistence type="predicted"/>
<gene>
    <name evidence="2" type="ORF">CTM62_11235</name>
</gene>
<organism evidence="2 3">
    <name type="scientific">Prevotella intermedia</name>
    <dbReference type="NCBI Taxonomy" id="28131"/>
    <lineage>
        <taxon>Bacteria</taxon>
        <taxon>Pseudomonadati</taxon>
        <taxon>Bacteroidota</taxon>
        <taxon>Bacteroidia</taxon>
        <taxon>Bacteroidales</taxon>
        <taxon>Prevotellaceae</taxon>
        <taxon>Prevotella</taxon>
    </lineage>
</organism>
<protein>
    <recommendedName>
        <fullName evidence="4">Competence protein</fullName>
    </recommendedName>
</protein>